<dbReference type="EMBL" id="JAUSTZ010000028">
    <property type="protein sequence ID" value="MDQ0228654.1"/>
    <property type="molecule type" value="Genomic_DNA"/>
</dbReference>
<dbReference type="Proteomes" id="UP001232245">
    <property type="component" value="Unassembled WGS sequence"/>
</dbReference>
<organism evidence="1 2">
    <name type="scientific">Metabacillus niabensis</name>
    <dbReference type="NCBI Taxonomy" id="324854"/>
    <lineage>
        <taxon>Bacteria</taxon>
        <taxon>Bacillati</taxon>
        <taxon>Bacillota</taxon>
        <taxon>Bacilli</taxon>
        <taxon>Bacillales</taxon>
        <taxon>Bacillaceae</taxon>
        <taxon>Metabacillus</taxon>
    </lineage>
</organism>
<gene>
    <name evidence="1" type="ORF">J2S02_005041</name>
</gene>
<dbReference type="RefSeq" id="WP_174880764.1">
    <property type="nucleotide sequence ID" value="NZ_CADEPK010000244.1"/>
</dbReference>
<reference evidence="1 2" key="1">
    <citation type="submission" date="2023-07" db="EMBL/GenBank/DDBJ databases">
        <title>Genomic Encyclopedia of Type Strains, Phase IV (KMG-IV): sequencing the most valuable type-strain genomes for metagenomic binning, comparative biology and taxonomic classification.</title>
        <authorList>
            <person name="Goeker M."/>
        </authorList>
    </citation>
    <scope>NUCLEOTIDE SEQUENCE [LARGE SCALE GENOMIC DNA]</scope>
    <source>
        <strain evidence="1 2">DSM 17723</strain>
    </source>
</reference>
<accession>A0ABT9Z8R9</accession>
<evidence type="ECO:0000313" key="2">
    <source>
        <dbReference type="Proteomes" id="UP001232245"/>
    </source>
</evidence>
<evidence type="ECO:0000313" key="1">
    <source>
        <dbReference type="EMBL" id="MDQ0228654.1"/>
    </source>
</evidence>
<comment type="caution">
    <text evidence="1">The sequence shown here is derived from an EMBL/GenBank/DDBJ whole genome shotgun (WGS) entry which is preliminary data.</text>
</comment>
<name>A0ABT9Z8R9_9BACI</name>
<proteinExistence type="predicted"/>
<sequence>MNKINKHSVHQAENSEIFTLANLAIANGVSKEAFKKFIEQTKQHLRKSSKIK</sequence>
<protein>
    <submittedName>
        <fullName evidence="1">Uncharacterized protein</fullName>
    </submittedName>
</protein>
<keyword evidence="2" id="KW-1185">Reference proteome</keyword>